<evidence type="ECO:0000256" key="1">
    <source>
        <dbReference type="ARBA" id="ARBA00006335"/>
    </source>
</evidence>
<comment type="caution">
    <text evidence="7">The sequence shown here is derived from an EMBL/GenBank/DDBJ whole genome shotgun (WGS) entry which is preliminary data.</text>
</comment>
<evidence type="ECO:0000256" key="4">
    <source>
        <dbReference type="ARBA" id="ARBA00022801"/>
    </source>
</evidence>
<dbReference type="InterPro" id="IPR036691">
    <property type="entry name" value="Endo/exonu/phosph_ase_sf"/>
</dbReference>
<dbReference type="PANTHER" id="PTHR16320:SF23">
    <property type="entry name" value="SPHINGOMYELINASE C 1"/>
    <property type="match status" value="1"/>
</dbReference>
<comment type="similarity">
    <text evidence="1">Belongs to the neutral sphingomyelinase family.</text>
</comment>
<feature type="domain" description="Endonuclease/exonuclease/phosphatase" evidence="6">
    <location>
        <begin position="261"/>
        <end position="530"/>
    </location>
</feature>
<evidence type="ECO:0000256" key="2">
    <source>
        <dbReference type="ARBA" id="ARBA00012369"/>
    </source>
</evidence>
<dbReference type="InterPro" id="IPR038772">
    <property type="entry name" value="Sph/SMPD2-like"/>
</dbReference>
<dbReference type="InterPro" id="IPR005135">
    <property type="entry name" value="Endo/exonuclease/phosphatase"/>
</dbReference>
<dbReference type="Pfam" id="PF03372">
    <property type="entry name" value="Exo_endo_phos"/>
    <property type="match status" value="1"/>
</dbReference>
<keyword evidence="4" id="KW-0378">Hydrolase</keyword>
<dbReference type="Proteomes" id="UP000749559">
    <property type="component" value="Unassembled WGS sequence"/>
</dbReference>
<dbReference type="CDD" id="cd09078">
    <property type="entry name" value="nSMase"/>
    <property type="match status" value="1"/>
</dbReference>
<accession>A0A8S4NAH2</accession>
<evidence type="ECO:0000259" key="6">
    <source>
        <dbReference type="Pfam" id="PF03372"/>
    </source>
</evidence>
<comment type="catalytic activity">
    <reaction evidence="5">
        <text>N-(hexadecanoyl)-sphing-4-enine-1-phosphocholine + H2O = N-hexadecanoylsphing-4-enine + phosphocholine + H(+)</text>
        <dbReference type="Rhea" id="RHEA:45644"/>
        <dbReference type="ChEBI" id="CHEBI:15377"/>
        <dbReference type="ChEBI" id="CHEBI:15378"/>
        <dbReference type="ChEBI" id="CHEBI:72959"/>
        <dbReference type="ChEBI" id="CHEBI:78646"/>
        <dbReference type="ChEBI" id="CHEBI:295975"/>
    </reaction>
    <physiologicalReaction direction="left-to-right" evidence="5">
        <dbReference type="Rhea" id="RHEA:45645"/>
    </physiologicalReaction>
</comment>
<dbReference type="AlphaFoldDB" id="A0A8S4NAH2"/>
<dbReference type="Gene3D" id="3.60.10.10">
    <property type="entry name" value="Endonuclease/exonuclease/phosphatase"/>
    <property type="match status" value="1"/>
</dbReference>
<reference evidence="7" key="1">
    <citation type="submission" date="2022-03" db="EMBL/GenBank/DDBJ databases">
        <authorList>
            <person name="Martin C."/>
        </authorList>
    </citation>
    <scope>NUCLEOTIDE SEQUENCE</scope>
</reference>
<protein>
    <recommendedName>
        <fullName evidence="2">sphingomyelin phosphodiesterase</fullName>
        <ecNumber evidence="2">3.1.4.12</ecNumber>
    </recommendedName>
</protein>
<proteinExistence type="inferred from homology"/>
<evidence type="ECO:0000313" key="7">
    <source>
        <dbReference type="EMBL" id="CAH1778035.1"/>
    </source>
</evidence>
<evidence type="ECO:0000256" key="3">
    <source>
        <dbReference type="ARBA" id="ARBA00022729"/>
    </source>
</evidence>
<dbReference type="GO" id="GO:0005576">
    <property type="term" value="C:extracellular region"/>
    <property type="evidence" value="ECO:0007669"/>
    <property type="project" value="InterPro"/>
</dbReference>
<evidence type="ECO:0000313" key="8">
    <source>
        <dbReference type="Proteomes" id="UP000749559"/>
    </source>
</evidence>
<name>A0A8S4NAH2_OWEFU</name>
<dbReference type="SUPFAM" id="SSF56219">
    <property type="entry name" value="DNase I-like"/>
    <property type="match status" value="1"/>
</dbReference>
<keyword evidence="3" id="KW-0732">Signal</keyword>
<dbReference type="EC" id="3.1.4.12" evidence="2"/>
<dbReference type="OrthoDB" id="10010057at2759"/>
<dbReference type="InterPro" id="IPR017766">
    <property type="entry name" value="Sphingomyelinase/PLipase_C"/>
</dbReference>
<organism evidence="7 8">
    <name type="scientific">Owenia fusiformis</name>
    <name type="common">Polychaete worm</name>
    <dbReference type="NCBI Taxonomy" id="6347"/>
    <lineage>
        <taxon>Eukaryota</taxon>
        <taxon>Metazoa</taxon>
        <taxon>Spiralia</taxon>
        <taxon>Lophotrochozoa</taxon>
        <taxon>Annelida</taxon>
        <taxon>Polychaeta</taxon>
        <taxon>Sedentaria</taxon>
        <taxon>Canalipalpata</taxon>
        <taxon>Sabellida</taxon>
        <taxon>Oweniida</taxon>
        <taxon>Oweniidae</taxon>
        <taxon>Owenia</taxon>
    </lineage>
</organism>
<gene>
    <name evidence="7" type="ORF">OFUS_LOCUS5007</name>
</gene>
<dbReference type="EMBL" id="CAIIXF020000002">
    <property type="protein sequence ID" value="CAH1778035.1"/>
    <property type="molecule type" value="Genomic_DNA"/>
</dbReference>
<sequence>MKGLNAHGECFVGEIFATEDDVAGTCTKTCPEASGKTGRAGCDRLSNCRQVSHLKGWTRGFVNCDICKCDCYKYCQFGEKCRFASGITVSRTYAKPDLNQGSCTKTCETVPKQFDKFGCKEIKNCRLRMQGWLRIFVYCDLCQCDCVLPTIDPLDLEHGIYPGQCYDDQNASGGPLLPEQPTRRPCGGVEGSDCSLFGLQDDDGTGFCDTGNKHKCVAIPSSSKFTPDGVNTLNVMSYNIFERRFAISHDGQVERTCRIPKMIADKFNTIDVVVFQEAFMGGCWPDISMRDLLIFYGFIYITETIEGSGDLQQIENGGVFIASRWPIVESRFHVFEAYTHFTGDALSKKGVVYTKIKKRINDASKYFHIFGTHMQAQKGAGPAQARVNQAREMNSFSDSLNIPISEAVIYAGDFNVDKIDERTHLNDIMVALDATVPAVAGDLTGTYDNRRNELTNLGKASDEPTVEWLDYVVYSNKHQAPKSVSMVAHDVKADQAFNVCWCEGCILKSSYYWYPGSSCSNIQGIRDLSDHFPVTAKFEF</sequence>
<dbReference type="PANTHER" id="PTHR16320">
    <property type="entry name" value="SPHINGOMYELINASE FAMILY MEMBER"/>
    <property type="match status" value="1"/>
</dbReference>
<evidence type="ECO:0000256" key="5">
    <source>
        <dbReference type="ARBA" id="ARBA00049371"/>
    </source>
</evidence>
<keyword evidence="8" id="KW-1185">Reference proteome</keyword>
<dbReference type="GO" id="GO:0004767">
    <property type="term" value="F:sphingomyelin phosphodiesterase activity"/>
    <property type="evidence" value="ECO:0007669"/>
    <property type="project" value="UniProtKB-EC"/>
</dbReference>